<organism evidence="1">
    <name type="scientific">uncultured Caudovirales phage</name>
    <dbReference type="NCBI Taxonomy" id="2100421"/>
    <lineage>
        <taxon>Viruses</taxon>
        <taxon>Duplodnaviria</taxon>
        <taxon>Heunggongvirae</taxon>
        <taxon>Uroviricota</taxon>
        <taxon>Caudoviricetes</taxon>
        <taxon>Peduoviridae</taxon>
        <taxon>Maltschvirus</taxon>
        <taxon>Maltschvirus maltsch</taxon>
    </lineage>
</organism>
<dbReference type="EMBL" id="LR796274">
    <property type="protein sequence ID" value="CAB4133567.1"/>
    <property type="molecule type" value="Genomic_DNA"/>
</dbReference>
<evidence type="ECO:0000313" key="1">
    <source>
        <dbReference type="EMBL" id="CAB4133567.1"/>
    </source>
</evidence>
<sequence length="61" mass="6671">MKYFKMAVPVLLVVLSILGIAVSYFNGNDAALNANISAAIAWLVIATDEVVTFLREKNSHF</sequence>
<name>A0A6J5LKF7_9CAUD</name>
<gene>
    <name evidence="1" type="ORF">UFOVP257_289</name>
</gene>
<reference evidence="1" key="1">
    <citation type="submission" date="2020-04" db="EMBL/GenBank/DDBJ databases">
        <authorList>
            <person name="Chiriac C."/>
            <person name="Salcher M."/>
            <person name="Ghai R."/>
            <person name="Kavagutti S V."/>
        </authorList>
    </citation>
    <scope>NUCLEOTIDE SEQUENCE</scope>
</reference>
<protein>
    <submittedName>
        <fullName evidence="1">Uncharacterized protein</fullName>
    </submittedName>
</protein>
<proteinExistence type="predicted"/>
<accession>A0A6J5LKF7</accession>